<feature type="compositionally biased region" description="Basic and acidic residues" evidence="1">
    <location>
        <begin position="133"/>
        <end position="143"/>
    </location>
</feature>
<feature type="transmembrane region" description="Helical" evidence="2">
    <location>
        <begin position="67"/>
        <end position="92"/>
    </location>
</feature>
<feature type="transmembrane region" description="Helical" evidence="2">
    <location>
        <begin position="25"/>
        <end position="46"/>
    </location>
</feature>
<name>A0A917I4B3_9HYPH</name>
<evidence type="ECO:0000256" key="1">
    <source>
        <dbReference type="SAM" id="MobiDB-lite"/>
    </source>
</evidence>
<gene>
    <name evidence="3" type="ORF">GCM10007036_07890</name>
</gene>
<dbReference type="Proteomes" id="UP000603912">
    <property type="component" value="Unassembled WGS sequence"/>
</dbReference>
<protein>
    <submittedName>
        <fullName evidence="3">Uncharacterized protein</fullName>
    </submittedName>
</protein>
<comment type="caution">
    <text evidence="3">The sequence shown here is derived from an EMBL/GenBank/DDBJ whole genome shotgun (WGS) entry which is preliminary data.</text>
</comment>
<dbReference type="EMBL" id="BMES01000001">
    <property type="protein sequence ID" value="GGH11060.1"/>
    <property type="molecule type" value="Genomic_DNA"/>
</dbReference>
<evidence type="ECO:0000313" key="4">
    <source>
        <dbReference type="Proteomes" id="UP000603912"/>
    </source>
</evidence>
<feature type="region of interest" description="Disordered" evidence="1">
    <location>
        <begin position="133"/>
        <end position="152"/>
    </location>
</feature>
<reference evidence="3" key="2">
    <citation type="submission" date="2020-09" db="EMBL/GenBank/DDBJ databases">
        <authorList>
            <person name="Sun Q."/>
            <person name="Zhou Y."/>
        </authorList>
    </citation>
    <scope>NUCLEOTIDE SEQUENCE</scope>
    <source>
        <strain evidence="3">CGMCC 1.12214</strain>
    </source>
</reference>
<accession>A0A917I4B3</accession>
<evidence type="ECO:0000256" key="2">
    <source>
        <dbReference type="SAM" id="Phobius"/>
    </source>
</evidence>
<reference evidence="3" key="1">
    <citation type="journal article" date="2014" name="Int. J. Syst. Evol. Microbiol.">
        <title>Complete genome sequence of Corynebacterium casei LMG S-19264T (=DSM 44701T), isolated from a smear-ripened cheese.</title>
        <authorList>
            <consortium name="US DOE Joint Genome Institute (JGI-PGF)"/>
            <person name="Walter F."/>
            <person name="Albersmeier A."/>
            <person name="Kalinowski J."/>
            <person name="Ruckert C."/>
        </authorList>
    </citation>
    <scope>NUCLEOTIDE SEQUENCE</scope>
    <source>
        <strain evidence="3">CGMCC 1.12214</strain>
    </source>
</reference>
<dbReference type="AlphaFoldDB" id="A0A917I4B3"/>
<evidence type="ECO:0000313" key="3">
    <source>
        <dbReference type="EMBL" id="GGH11060.1"/>
    </source>
</evidence>
<proteinExistence type="predicted"/>
<sequence length="188" mass="20009">MSIAVHPTAPHALPPFITEPGQSDVLMVVTGIFLLFAVLGVGLLFLRLHTLPERMAHKSQKLQFEIVAVLGLIALFTHEHIFWVAGLLLALVDLPDWGAPLRRMAGALEKMAGILPGEGADAADIVEREGSGAFHDPADRHDASQGVSAGQDLASVQDPAPVQVLPAGQEVAAREGRDQVRSFKHAEG</sequence>
<keyword evidence="4" id="KW-1185">Reference proteome</keyword>
<keyword evidence="2" id="KW-0472">Membrane</keyword>
<keyword evidence="2" id="KW-0812">Transmembrane</keyword>
<organism evidence="3 4">
    <name type="scientific">Alsobacter metallidurans</name>
    <dbReference type="NCBI Taxonomy" id="340221"/>
    <lineage>
        <taxon>Bacteria</taxon>
        <taxon>Pseudomonadati</taxon>
        <taxon>Pseudomonadota</taxon>
        <taxon>Alphaproteobacteria</taxon>
        <taxon>Hyphomicrobiales</taxon>
        <taxon>Alsobacteraceae</taxon>
        <taxon>Alsobacter</taxon>
    </lineage>
</organism>
<keyword evidence="2" id="KW-1133">Transmembrane helix</keyword>